<protein>
    <submittedName>
        <fullName evidence="1">Uncharacterized protein</fullName>
    </submittedName>
</protein>
<proteinExistence type="predicted"/>
<evidence type="ECO:0000313" key="1">
    <source>
        <dbReference type="EMBL" id="MDT2600311.1"/>
    </source>
</evidence>
<name>A0ABU3EZL0_9ENTE</name>
<gene>
    <name evidence="1" type="ORF">P7D85_11035</name>
</gene>
<dbReference type="Proteomes" id="UP001252875">
    <property type="component" value="Unassembled WGS sequence"/>
</dbReference>
<comment type="caution">
    <text evidence="1">The sequence shown here is derived from an EMBL/GenBank/DDBJ whole genome shotgun (WGS) entry which is preliminary data.</text>
</comment>
<sequence>MLGINKGVYSRRHMRQREKIAQSALGYQGGVGALKTMSALDQGISENDLQDIVDSWCGTNKKINRFWFWLTHQKQ</sequence>
<organism evidence="1 2">
    <name type="scientific">Enterococcus hulanensis</name>
    <dbReference type="NCBI Taxonomy" id="2559929"/>
    <lineage>
        <taxon>Bacteria</taxon>
        <taxon>Bacillati</taxon>
        <taxon>Bacillota</taxon>
        <taxon>Bacilli</taxon>
        <taxon>Lactobacillales</taxon>
        <taxon>Enterococcaceae</taxon>
        <taxon>Enterococcus</taxon>
    </lineage>
</organism>
<evidence type="ECO:0000313" key="2">
    <source>
        <dbReference type="Proteomes" id="UP001252875"/>
    </source>
</evidence>
<accession>A0ABU3EZL0</accession>
<reference evidence="1 2" key="1">
    <citation type="submission" date="2023-03" db="EMBL/GenBank/DDBJ databases">
        <authorList>
            <person name="Shen W."/>
            <person name="Cai J."/>
        </authorList>
    </citation>
    <scope>NUCLEOTIDE SEQUENCE [LARGE SCALE GENOMIC DNA]</scope>
    <source>
        <strain evidence="1 2">D6-4</strain>
    </source>
</reference>
<dbReference type="RefSeq" id="WP_311822262.1">
    <property type="nucleotide sequence ID" value="NZ_JARPYF010000005.1"/>
</dbReference>
<dbReference type="EMBL" id="JARPYI010000005">
    <property type="protein sequence ID" value="MDT2600311.1"/>
    <property type="molecule type" value="Genomic_DNA"/>
</dbReference>
<keyword evidence="2" id="KW-1185">Reference proteome</keyword>